<feature type="region of interest" description="Disordered" evidence="7">
    <location>
        <begin position="712"/>
        <end position="737"/>
    </location>
</feature>
<organism evidence="11 12">
    <name type="scientific">Rhodotorula paludigena</name>
    <dbReference type="NCBI Taxonomy" id="86838"/>
    <lineage>
        <taxon>Eukaryota</taxon>
        <taxon>Fungi</taxon>
        <taxon>Dikarya</taxon>
        <taxon>Basidiomycota</taxon>
        <taxon>Pucciniomycotina</taxon>
        <taxon>Microbotryomycetes</taxon>
        <taxon>Sporidiobolales</taxon>
        <taxon>Sporidiobolaceae</taxon>
        <taxon>Rhodotorula</taxon>
    </lineage>
</organism>
<feature type="compositionally biased region" description="Polar residues" evidence="7">
    <location>
        <begin position="410"/>
        <end position="421"/>
    </location>
</feature>
<evidence type="ECO:0000256" key="5">
    <source>
        <dbReference type="ARBA" id="ARBA00023006"/>
    </source>
</evidence>
<feature type="compositionally biased region" description="Polar residues" evidence="7">
    <location>
        <begin position="357"/>
        <end position="366"/>
    </location>
</feature>
<evidence type="ECO:0000313" key="12">
    <source>
        <dbReference type="Proteomes" id="UP001342314"/>
    </source>
</evidence>
<feature type="region of interest" description="Disordered" evidence="7">
    <location>
        <begin position="357"/>
        <end position="430"/>
    </location>
</feature>
<dbReference type="InterPro" id="IPR048939">
    <property type="entry name" value="ATG5_UblA"/>
</dbReference>
<evidence type="ECO:0000256" key="7">
    <source>
        <dbReference type="SAM" id="MobiDB-lite"/>
    </source>
</evidence>
<evidence type="ECO:0000256" key="1">
    <source>
        <dbReference type="ARBA" id="ARBA00004623"/>
    </source>
</evidence>
<feature type="compositionally biased region" description="Low complexity" evidence="7">
    <location>
        <begin position="603"/>
        <end position="612"/>
    </location>
</feature>
<evidence type="ECO:0000256" key="4">
    <source>
        <dbReference type="ARBA" id="ARBA00022843"/>
    </source>
</evidence>
<dbReference type="InterPro" id="IPR048940">
    <property type="entry name" value="ATG5_HBR"/>
</dbReference>
<evidence type="ECO:0000256" key="3">
    <source>
        <dbReference type="ARBA" id="ARBA00022499"/>
    </source>
</evidence>
<accession>A0AAV5GP97</accession>
<evidence type="ECO:0000259" key="10">
    <source>
        <dbReference type="Pfam" id="PF20638"/>
    </source>
</evidence>
<dbReference type="PANTHER" id="PTHR13040:SF2">
    <property type="entry name" value="AUTOPHAGY PROTEIN 5"/>
    <property type="match status" value="1"/>
</dbReference>
<dbReference type="GO" id="GO:0006995">
    <property type="term" value="P:cellular response to nitrogen starvation"/>
    <property type="evidence" value="ECO:0007669"/>
    <property type="project" value="TreeGrafter"/>
</dbReference>
<feature type="domain" description="Autophagy protein ATG5 alpha-helical bundle region" evidence="9">
    <location>
        <begin position="658"/>
        <end position="709"/>
    </location>
</feature>
<feature type="compositionally biased region" description="Low complexity" evidence="7">
    <location>
        <begin position="387"/>
        <end position="396"/>
    </location>
</feature>
<keyword evidence="12" id="KW-1185">Reference proteome</keyword>
<reference evidence="11 12" key="1">
    <citation type="submission" date="2021-12" db="EMBL/GenBank/DDBJ databases">
        <title>High titer production of polyol ester of fatty acids by Rhodotorula paludigena BS15 towards product separation-free biomass refinery.</title>
        <authorList>
            <person name="Mano J."/>
            <person name="Ono H."/>
            <person name="Tanaka T."/>
            <person name="Naito K."/>
            <person name="Sushida H."/>
            <person name="Ike M."/>
            <person name="Tokuyasu K."/>
            <person name="Kitaoka M."/>
        </authorList>
    </citation>
    <scope>NUCLEOTIDE SEQUENCE [LARGE SCALE GENOMIC DNA]</scope>
    <source>
        <strain evidence="11 12">BS15</strain>
    </source>
</reference>
<keyword evidence="6" id="KW-0813">Transport</keyword>
<keyword evidence="4 6" id="KW-0832">Ubl conjugation</keyword>
<comment type="caution">
    <text evidence="11">The sequence shown here is derived from an EMBL/GenBank/DDBJ whole genome shotgun (WGS) entry which is preliminary data.</text>
</comment>
<name>A0AAV5GP97_9BASI</name>
<keyword evidence="3 6" id="KW-1017">Isopeptide bond</keyword>
<evidence type="ECO:0000256" key="6">
    <source>
        <dbReference type="RuleBase" id="RU361202"/>
    </source>
</evidence>
<dbReference type="AlphaFoldDB" id="A0AAV5GP97"/>
<gene>
    <name evidence="11" type="ORF">Rhopal_005334-T1</name>
</gene>
<dbReference type="GO" id="GO:0000422">
    <property type="term" value="P:autophagy of mitochondrion"/>
    <property type="evidence" value="ECO:0007669"/>
    <property type="project" value="TreeGrafter"/>
</dbReference>
<feature type="domain" description="Autophagy protein ATG5 UblB" evidence="8">
    <location>
        <begin position="744"/>
        <end position="831"/>
    </location>
</feature>
<dbReference type="GO" id="GO:0034727">
    <property type="term" value="P:piecemeal microautophagy of the nucleus"/>
    <property type="evidence" value="ECO:0007669"/>
    <property type="project" value="TreeGrafter"/>
</dbReference>
<feature type="compositionally biased region" description="Low complexity" evidence="7">
    <location>
        <begin position="712"/>
        <end position="730"/>
    </location>
</feature>
<comment type="similarity">
    <text evidence="2 6">Belongs to the ATG5 family.</text>
</comment>
<comment type="function">
    <text evidence="6">Involved in cytoplasm to vacuole transport (Cvt) and autophagic vesicle formation.</text>
</comment>
<dbReference type="Gene3D" id="3.10.20.90">
    <property type="entry name" value="Phosphatidylinositol 3-kinase Catalytic Subunit, Chain A, domain 1"/>
    <property type="match status" value="1"/>
</dbReference>
<dbReference type="GO" id="GO:0005776">
    <property type="term" value="C:autophagosome"/>
    <property type="evidence" value="ECO:0007669"/>
    <property type="project" value="TreeGrafter"/>
</dbReference>
<dbReference type="EMBL" id="BQKY01000011">
    <property type="protein sequence ID" value="GJN92304.1"/>
    <property type="molecule type" value="Genomic_DNA"/>
</dbReference>
<keyword evidence="5 6" id="KW-0072">Autophagy</keyword>
<dbReference type="Proteomes" id="UP001342314">
    <property type="component" value="Unassembled WGS sequence"/>
</dbReference>
<dbReference type="InterPro" id="IPR042526">
    <property type="entry name" value="Atg5_HR"/>
</dbReference>
<feature type="domain" description="Autophagy protein ATG5 UblA" evidence="10">
    <location>
        <begin position="447"/>
        <end position="536"/>
    </location>
</feature>
<protein>
    <recommendedName>
        <fullName evidence="6">Autophagy protein 5</fullName>
    </recommendedName>
</protein>
<dbReference type="Gene3D" id="1.10.246.190">
    <property type="entry name" value="Autophagy protein Apg5, helix rich domain"/>
    <property type="match status" value="1"/>
</dbReference>
<evidence type="ECO:0000313" key="11">
    <source>
        <dbReference type="EMBL" id="GJN92304.1"/>
    </source>
</evidence>
<dbReference type="Gene3D" id="3.10.20.620">
    <property type="match status" value="1"/>
</dbReference>
<keyword evidence="6" id="KW-0472">Membrane</keyword>
<comment type="subcellular location">
    <subcellularLocation>
        <location evidence="1 6">Preautophagosomal structure membrane</location>
        <topology evidence="1 6">Peripheral membrane protein</topology>
    </subcellularLocation>
</comment>
<dbReference type="Pfam" id="PF20637">
    <property type="entry name" value="ATG5_HBR"/>
    <property type="match status" value="1"/>
</dbReference>
<evidence type="ECO:0000256" key="2">
    <source>
        <dbReference type="ARBA" id="ARBA00006910"/>
    </source>
</evidence>
<evidence type="ECO:0000259" key="9">
    <source>
        <dbReference type="Pfam" id="PF20637"/>
    </source>
</evidence>
<dbReference type="InterPro" id="IPR007239">
    <property type="entry name" value="Atg5"/>
</dbReference>
<dbReference type="GO" id="GO:0061908">
    <property type="term" value="C:phagophore"/>
    <property type="evidence" value="ECO:0007669"/>
    <property type="project" value="TreeGrafter"/>
</dbReference>
<dbReference type="GO" id="GO:0044233">
    <property type="term" value="C:mitochondria-associated endoplasmic reticulum membrane contact site"/>
    <property type="evidence" value="ECO:0007669"/>
    <property type="project" value="TreeGrafter"/>
</dbReference>
<dbReference type="Pfam" id="PF04106">
    <property type="entry name" value="ATG5_UblB"/>
    <property type="match status" value="1"/>
</dbReference>
<dbReference type="PANTHER" id="PTHR13040">
    <property type="entry name" value="AUTOPHAGY PROTEIN 5"/>
    <property type="match status" value="1"/>
</dbReference>
<feature type="region of interest" description="Disordered" evidence="7">
    <location>
        <begin position="596"/>
        <end position="629"/>
    </location>
</feature>
<dbReference type="FunFam" id="3.10.20.90:FF:000347">
    <property type="entry name" value="Autophagy protein 5"/>
    <property type="match status" value="1"/>
</dbReference>
<dbReference type="InterPro" id="IPR042527">
    <property type="entry name" value="Atg5_UblA_dom_sf"/>
</dbReference>
<dbReference type="GO" id="GO:0034045">
    <property type="term" value="C:phagophore assembly site membrane"/>
    <property type="evidence" value="ECO:0007669"/>
    <property type="project" value="UniProtKB-SubCell"/>
</dbReference>
<dbReference type="GO" id="GO:0019776">
    <property type="term" value="F:Atg8-family ligase activity"/>
    <property type="evidence" value="ECO:0007669"/>
    <property type="project" value="TreeGrafter"/>
</dbReference>
<sequence length="844" mass="91242">MAEETWGTEDARAQGPWSDVMHVLYEVERYNALEEHDSVRPCVLRGKLLDGEPDSAHIVGPDNKNGAEQVSRELHLFLATPLKLNYRADPSSIRSIILPSRMSFRLTLAITCPPIASRVIATALHAASNQHSLSFQPSLEAVLARLVSEYQYQAARQASLDENGEANQTAALREGSVKRARRSEPASQLPVRPPFDLFYDRLERDLAILLPTFTPEFALPEYLYYSPHDEEPSATRVRPVLNRFEPSPDATAVAPFLAPVSTNLVIFAMRLRIRQYEPAPLDQQRASQVLANAVGLLDRFWHLSDAHADEVPLLLEETLAFVATLPSSSPYVPFFRSPASANFDHSLVPLPVIPAGSRSTLGTTPGNRAALDWLSSGGESEPGLTPSEVSGLSCSSDDSDSELSRLPPGSSATSQRMRQQPSTSSFASPAAETATASASAAIFRTLVFAGSVPIEVVLADSELPAAADRSIEAYYLQAPRIGYLPLVLAQVRKYFLDLVLDDNSAASLRSDDLWFEADGVPLKWHWPIGLLYDYYHLASFPSLLPPPPPHSSAASSDPSALPSNLASVFAPLSSSSVGSTATDLSFPGALPSSYTDSAHSTLRAPSTSSSTAPPRPRTPSPAEKPRDPAQPWRVTLHLRDPPADKLLVSNRVEDARVGFMAMVKEADYVRSGSTKRVTNLRKEQQDNLWEGIVQNDFDKYWTVASKLIPLPAPLSHSSSPTSTRSPTPSSVDGRLPDANNVRSVPLRVYLPEGAPVVQDVVSPLQLDGAPTTLYQVLSALLPPLFPPTPAPPAAPPLAHALIQGIYVPLDSALGWLGACMPGADGWVSVVIVLDERADEGAQGR</sequence>
<dbReference type="Pfam" id="PF20638">
    <property type="entry name" value="ATG5_UblA"/>
    <property type="match status" value="1"/>
</dbReference>
<comment type="subunit">
    <text evidence="6">Conjugated with ATG12.</text>
</comment>
<proteinExistence type="inferred from homology"/>
<evidence type="ECO:0000259" key="8">
    <source>
        <dbReference type="Pfam" id="PF04106"/>
    </source>
</evidence>
<dbReference type="InterPro" id="IPR048318">
    <property type="entry name" value="ATG5_UblB"/>
</dbReference>
<dbReference type="GO" id="GO:0034274">
    <property type="term" value="C:Atg12-Atg5-Atg16 complex"/>
    <property type="evidence" value="ECO:0007669"/>
    <property type="project" value="TreeGrafter"/>
</dbReference>